<accession>A0A382TJC0</accession>
<dbReference type="GO" id="GO:0005524">
    <property type="term" value="F:ATP binding"/>
    <property type="evidence" value="ECO:0007669"/>
    <property type="project" value="InterPro"/>
</dbReference>
<feature type="non-terminal residue" evidence="2">
    <location>
        <position position="49"/>
    </location>
</feature>
<dbReference type="Pfam" id="PF00005">
    <property type="entry name" value="ABC_tran"/>
    <property type="match status" value="1"/>
</dbReference>
<feature type="domain" description="ABC transporter" evidence="1">
    <location>
        <begin position="17"/>
        <end position="48"/>
    </location>
</feature>
<proteinExistence type="predicted"/>
<protein>
    <recommendedName>
        <fullName evidence="1">ABC transporter domain-containing protein</fullName>
    </recommendedName>
</protein>
<evidence type="ECO:0000259" key="1">
    <source>
        <dbReference type="Pfam" id="PF00005"/>
    </source>
</evidence>
<dbReference type="Gene3D" id="3.40.50.300">
    <property type="entry name" value="P-loop containing nucleotide triphosphate hydrolases"/>
    <property type="match status" value="1"/>
</dbReference>
<organism evidence="2">
    <name type="scientific">marine metagenome</name>
    <dbReference type="NCBI Taxonomy" id="408172"/>
    <lineage>
        <taxon>unclassified sequences</taxon>
        <taxon>metagenomes</taxon>
        <taxon>ecological metagenomes</taxon>
    </lineage>
</organism>
<dbReference type="InterPro" id="IPR003439">
    <property type="entry name" value="ABC_transporter-like_ATP-bd"/>
</dbReference>
<evidence type="ECO:0000313" key="2">
    <source>
        <dbReference type="EMBL" id="SVD21872.1"/>
    </source>
</evidence>
<reference evidence="2" key="1">
    <citation type="submission" date="2018-05" db="EMBL/GenBank/DDBJ databases">
        <authorList>
            <person name="Lanie J.A."/>
            <person name="Ng W.-L."/>
            <person name="Kazmierczak K.M."/>
            <person name="Andrzejewski T.M."/>
            <person name="Davidsen T.M."/>
            <person name="Wayne K.J."/>
            <person name="Tettelin H."/>
            <person name="Glass J.I."/>
            <person name="Rusch D."/>
            <person name="Podicherti R."/>
            <person name="Tsui H.-C.T."/>
            <person name="Winkler M.E."/>
        </authorList>
    </citation>
    <scope>NUCLEOTIDE SEQUENCE</scope>
</reference>
<feature type="non-terminal residue" evidence="2">
    <location>
        <position position="1"/>
    </location>
</feature>
<name>A0A382TJC0_9ZZZZ</name>
<sequence length="49" mass="5227">VSKRFGSPEAGTIRVFEDLSVHFEPNQLHVVMGSSGCGKSTLGYLLAGF</sequence>
<gene>
    <name evidence="2" type="ORF">METZ01_LOCUS374726</name>
</gene>
<dbReference type="InterPro" id="IPR027417">
    <property type="entry name" value="P-loop_NTPase"/>
</dbReference>
<dbReference type="AlphaFoldDB" id="A0A382TJC0"/>
<dbReference type="SUPFAM" id="SSF52540">
    <property type="entry name" value="P-loop containing nucleoside triphosphate hydrolases"/>
    <property type="match status" value="1"/>
</dbReference>
<dbReference type="EMBL" id="UINC01136857">
    <property type="protein sequence ID" value="SVD21872.1"/>
    <property type="molecule type" value="Genomic_DNA"/>
</dbReference>
<dbReference type="GO" id="GO:0016887">
    <property type="term" value="F:ATP hydrolysis activity"/>
    <property type="evidence" value="ECO:0007669"/>
    <property type="project" value="InterPro"/>
</dbReference>